<dbReference type="SUPFAM" id="SSF103473">
    <property type="entry name" value="MFS general substrate transporter"/>
    <property type="match status" value="1"/>
</dbReference>
<dbReference type="KEGG" id="csl:COCSUDRAFT_8855"/>
<protein>
    <submittedName>
        <fullName evidence="8">MFS general substrate transporter</fullName>
    </submittedName>
</protein>
<dbReference type="AlphaFoldDB" id="I0Z2T3"/>
<dbReference type="Gene3D" id="1.20.1250.20">
    <property type="entry name" value="MFS general substrate transporter like domains"/>
    <property type="match status" value="1"/>
</dbReference>
<evidence type="ECO:0000256" key="5">
    <source>
        <dbReference type="ARBA" id="ARBA00023136"/>
    </source>
</evidence>
<accession>I0Z2T3</accession>
<dbReference type="InterPro" id="IPR011701">
    <property type="entry name" value="MFS"/>
</dbReference>
<dbReference type="PROSITE" id="PS50850">
    <property type="entry name" value="MFS"/>
    <property type="match status" value="1"/>
</dbReference>
<keyword evidence="2" id="KW-0813">Transport</keyword>
<dbReference type="OrthoDB" id="196786at2759"/>
<reference evidence="8 9" key="1">
    <citation type="journal article" date="2012" name="Genome Biol.">
        <title>The genome of the polar eukaryotic microalga coccomyxa subellipsoidea reveals traits of cold adaptation.</title>
        <authorList>
            <person name="Blanc G."/>
            <person name="Agarkova I."/>
            <person name="Grimwood J."/>
            <person name="Kuo A."/>
            <person name="Brueggeman A."/>
            <person name="Dunigan D."/>
            <person name="Gurnon J."/>
            <person name="Ladunga I."/>
            <person name="Lindquist E."/>
            <person name="Lucas S."/>
            <person name="Pangilinan J."/>
            <person name="Proschold T."/>
            <person name="Salamov A."/>
            <person name="Schmutz J."/>
            <person name="Weeks D."/>
            <person name="Yamada T."/>
            <person name="Claverie J.M."/>
            <person name="Grigoriev I."/>
            <person name="Van Etten J."/>
            <person name="Lomsadze A."/>
            <person name="Borodovsky M."/>
        </authorList>
    </citation>
    <scope>NUCLEOTIDE SEQUENCE [LARGE SCALE GENOMIC DNA]</scope>
    <source>
        <strain evidence="8 9">C-169</strain>
    </source>
</reference>
<dbReference type="EMBL" id="AGSI01000005">
    <property type="protein sequence ID" value="EIE24952.1"/>
    <property type="molecule type" value="Genomic_DNA"/>
</dbReference>
<dbReference type="Pfam" id="PF07690">
    <property type="entry name" value="MFS_1"/>
    <property type="match status" value="1"/>
</dbReference>
<dbReference type="InterPro" id="IPR036259">
    <property type="entry name" value="MFS_trans_sf"/>
</dbReference>
<dbReference type="PANTHER" id="PTHR43791">
    <property type="entry name" value="PERMEASE-RELATED"/>
    <property type="match status" value="1"/>
</dbReference>
<feature type="domain" description="Major facilitator superfamily (MFS) profile" evidence="7">
    <location>
        <begin position="1"/>
        <end position="154"/>
    </location>
</feature>
<dbReference type="InterPro" id="IPR020846">
    <property type="entry name" value="MFS_dom"/>
</dbReference>
<feature type="transmembrane region" description="Helical" evidence="6">
    <location>
        <begin position="6"/>
        <end position="24"/>
    </location>
</feature>
<dbReference type="RefSeq" id="XP_005649496.1">
    <property type="nucleotide sequence ID" value="XM_005649439.1"/>
</dbReference>
<feature type="transmembrane region" description="Helical" evidence="6">
    <location>
        <begin position="36"/>
        <end position="54"/>
    </location>
</feature>
<dbReference type="eggNOG" id="KOG2533">
    <property type="taxonomic scope" value="Eukaryota"/>
</dbReference>
<evidence type="ECO:0000256" key="3">
    <source>
        <dbReference type="ARBA" id="ARBA00022692"/>
    </source>
</evidence>
<evidence type="ECO:0000256" key="2">
    <source>
        <dbReference type="ARBA" id="ARBA00022448"/>
    </source>
</evidence>
<dbReference type="GO" id="GO:0016020">
    <property type="term" value="C:membrane"/>
    <property type="evidence" value="ECO:0007669"/>
    <property type="project" value="UniProtKB-SubCell"/>
</dbReference>
<evidence type="ECO:0000256" key="1">
    <source>
        <dbReference type="ARBA" id="ARBA00004141"/>
    </source>
</evidence>
<dbReference type="GO" id="GO:0022857">
    <property type="term" value="F:transmembrane transporter activity"/>
    <property type="evidence" value="ECO:0007669"/>
    <property type="project" value="InterPro"/>
</dbReference>
<feature type="transmembrane region" description="Helical" evidence="6">
    <location>
        <begin position="66"/>
        <end position="86"/>
    </location>
</feature>
<feature type="transmembrane region" description="Helical" evidence="6">
    <location>
        <begin position="124"/>
        <end position="148"/>
    </location>
</feature>
<gene>
    <name evidence="8" type="ORF">COCSUDRAFT_8855</name>
</gene>
<evidence type="ECO:0000256" key="6">
    <source>
        <dbReference type="SAM" id="Phobius"/>
    </source>
</evidence>
<comment type="subcellular location">
    <subcellularLocation>
        <location evidence="1">Membrane</location>
        <topology evidence="1">Multi-pass membrane protein</topology>
    </subcellularLocation>
</comment>
<comment type="caution">
    <text evidence="8">The sequence shown here is derived from an EMBL/GenBank/DDBJ whole genome shotgun (WGS) entry which is preliminary data.</text>
</comment>
<dbReference type="GeneID" id="17042953"/>
<dbReference type="PANTHER" id="PTHR43791:SF36">
    <property type="entry name" value="TRANSPORTER, PUTATIVE (AFU_ORTHOLOGUE AFUA_6G08340)-RELATED"/>
    <property type="match status" value="1"/>
</dbReference>
<evidence type="ECO:0000313" key="8">
    <source>
        <dbReference type="EMBL" id="EIE24952.1"/>
    </source>
</evidence>
<keyword evidence="3 6" id="KW-0812">Transmembrane</keyword>
<feature type="non-terminal residue" evidence="8">
    <location>
        <position position="1"/>
    </location>
</feature>
<dbReference type="Proteomes" id="UP000007264">
    <property type="component" value="Unassembled WGS sequence"/>
</dbReference>
<feature type="transmembrane region" description="Helical" evidence="6">
    <location>
        <begin position="95"/>
        <end position="112"/>
    </location>
</feature>
<keyword evidence="4 6" id="KW-1133">Transmembrane helix</keyword>
<sequence>LLPWLWMLVFFTYLDRSNLSFAAFQFKKDINLSNTVYGLGASIFFVGYTVGQVPSNLCLKAIGAPWLTIILVGWGLVSALGCLIATPNGYIVQRLILGIVESGTFPGMWFHITTFFNASETGPALALVATSTALSQVIGAPIGAALMLMDGVRG</sequence>
<keyword evidence="5 6" id="KW-0472">Membrane</keyword>
<evidence type="ECO:0000256" key="4">
    <source>
        <dbReference type="ARBA" id="ARBA00022989"/>
    </source>
</evidence>
<evidence type="ECO:0000259" key="7">
    <source>
        <dbReference type="PROSITE" id="PS50850"/>
    </source>
</evidence>
<name>I0Z2T3_COCSC</name>
<evidence type="ECO:0000313" key="9">
    <source>
        <dbReference type="Proteomes" id="UP000007264"/>
    </source>
</evidence>
<organism evidence="8 9">
    <name type="scientific">Coccomyxa subellipsoidea (strain C-169)</name>
    <name type="common">Green microalga</name>
    <dbReference type="NCBI Taxonomy" id="574566"/>
    <lineage>
        <taxon>Eukaryota</taxon>
        <taxon>Viridiplantae</taxon>
        <taxon>Chlorophyta</taxon>
        <taxon>core chlorophytes</taxon>
        <taxon>Trebouxiophyceae</taxon>
        <taxon>Trebouxiophyceae incertae sedis</taxon>
        <taxon>Coccomyxaceae</taxon>
        <taxon>Coccomyxa</taxon>
        <taxon>Coccomyxa subellipsoidea</taxon>
    </lineage>
</organism>
<proteinExistence type="predicted"/>
<feature type="non-terminal residue" evidence="8">
    <location>
        <position position="154"/>
    </location>
</feature>
<keyword evidence="9" id="KW-1185">Reference proteome</keyword>